<keyword evidence="3" id="KW-1185">Reference proteome</keyword>
<evidence type="ECO:0000256" key="1">
    <source>
        <dbReference type="SAM" id="Phobius"/>
    </source>
</evidence>
<keyword evidence="1" id="KW-0472">Membrane</keyword>
<accession>A0A239XWR3</accession>
<feature type="transmembrane region" description="Helical" evidence="1">
    <location>
        <begin position="74"/>
        <end position="95"/>
    </location>
</feature>
<keyword evidence="1" id="KW-0812">Transmembrane</keyword>
<gene>
    <name evidence="2" type="ORF">SAMEA4412677_02423</name>
</gene>
<proteinExistence type="predicted"/>
<evidence type="ECO:0008006" key="4">
    <source>
        <dbReference type="Google" id="ProtNLM"/>
    </source>
</evidence>
<evidence type="ECO:0000313" key="3">
    <source>
        <dbReference type="Proteomes" id="UP000215196"/>
    </source>
</evidence>
<dbReference type="Proteomes" id="UP000215196">
    <property type="component" value="Chromosome 1"/>
</dbReference>
<reference evidence="2 3" key="1">
    <citation type="submission" date="2017-06" db="EMBL/GenBank/DDBJ databases">
        <authorList>
            <consortium name="Pathogen Informatics"/>
        </authorList>
    </citation>
    <scope>NUCLEOTIDE SEQUENCE [LARGE SCALE GENOMIC DNA]</scope>
    <source>
        <strain evidence="2 3">NCTC13490</strain>
    </source>
</reference>
<dbReference type="AlphaFoldDB" id="A0A239XWR3"/>
<dbReference type="EMBL" id="LT906465">
    <property type="protein sequence ID" value="SNV50596.1"/>
    <property type="molecule type" value="Genomic_DNA"/>
</dbReference>
<sequence>MYEVFIDGNFIGNIDYKNPKLDFITNLGTHKILVKGKDFQIEQNFNLSSRKIVLPIEINENLFWTKQSTEMPKIMNGFVVGFLLVYAVVITYLLYDQQIKFMYPLIIPFLLLLFINSSLTSNQKFHLNFK</sequence>
<dbReference type="KEGG" id="ctak:4412677_02423"/>
<name>A0A239XWR3_9FLAO</name>
<keyword evidence="1" id="KW-1133">Transmembrane helix</keyword>
<protein>
    <recommendedName>
        <fullName evidence="4">PEGA domain-containing protein</fullName>
    </recommendedName>
</protein>
<feature type="transmembrane region" description="Helical" evidence="1">
    <location>
        <begin position="101"/>
        <end position="120"/>
    </location>
</feature>
<organism evidence="2 3">
    <name type="scientific">Chryseobacterium taklimakanense</name>
    <dbReference type="NCBI Taxonomy" id="536441"/>
    <lineage>
        <taxon>Bacteria</taxon>
        <taxon>Pseudomonadati</taxon>
        <taxon>Bacteroidota</taxon>
        <taxon>Flavobacteriia</taxon>
        <taxon>Flavobacteriales</taxon>
        <taxon>Weeksellaceae</taxon>
        <taxon>Chryseobacterium group</taxon>
        <taxon>Chryseobacterium</taxon>
    </lineage>
</organism>
<evidence type="ECO:0000313" key="2">
    <source>
        <dbReference type="EMBL" id="SNV50596.1"/>
    </source>
</evidence>